<reference evidence="2 3" key="1">
    <citation type="submission" date="2018-06" db="EMBL/GenBank/DDBJ databases">
        <title>Whole genome sequencing of four bacterial strains from South Shetland trench revealing bio-synthetic gene clusters.</title>
        <authorList>
            <person name="Abdel-Mageed W.M."/>
            <person name="Lehri B."/>
            <person name="Jarmusch S.A."/>
            <person name="Miranda K."/>
            <person name="Goodfellow M."/>
            <person name="Jaspars M."/>
            <person name="Karlyshev A.V."/>
        </authorList>
    </citation>
    <scope>NUCLEOTIDE SEQUENCE [LARGE SCALE GENOMIC DNA]</scope>
    <source>
        <strain evidence="2 3">SST2</strain>
    </source>
</reference>
<dbReference type="EMBL" id="QNTV01000001">
    <property type="protein sequence ID" value="RBA62529.1"/>
    <property type="molecule type" value="Genomic_DNA"/>
</dbReference>
<evidence type="ECO:0000313" key="3">
    <source>
        <dbReference type="Proteomes" id="UP000252554"/>
    </source>
</evidence>
<dbReference type="Proteomes" id="UP000252554">
    <property type="component" value="Unassembled WGS sequence"/>
</dbReference>
<evidence type="ECO:0000313" key="4">
    <source>
        <dbReference type="Proteomes" id="UP000683436"/>
    </source>
</evidence>
<protein>
    <submittedName>
        <fullName evidence="2">Uncharacterized protein</fullName>
    </submittedName>
</protein>
<evidence type="ECO:0000313" key="2">
    <source>
        <dbReference type="EMBL" id="RBA62529.1"/>
    </source>
</evidence>
<accession>A0A365Q100</accession>
<dbReference type="RefSeq" id="WP_128119184.1">
    <property type="nucleotide sequence ID" value="NZ_CP076683.1"/>
</dbReference>
<keyword evidence="4" id="KW-1185">Reference proteome</keyword>
<dbReference type="Proteomes" id="UP000683436">
    <property type="component" value="Chromosome"/>
</dbReference>
<dbReference type="EMBL" id="CP076683">
    <property type="protein sequence ID" value="QWV15479.1"/>
    <property type="molecule type" value="Genomic_DNA"/>
</dbReference>
<gene>
    <name evidence="2" type="ORF">DQ403_02885</name>
    <name evidence="1" type="ORF">KQ248_12990</name>
</gene>
<sequence>MNAPIENNACPIDAIDNVTQAREILQWMEALGAATRDALNNNQLSRAKALASLTSYLGCDWSNHFDCKAEELNAAHGVAK</sequence>
<name>A0A365Q100_9GAMM</name>
<evidence type="ECO:0000313" key="1">
    <source>
        <dbReference type="EMBL" id="QWV15479.1"/>
    </source>
</evidence>
<reference evidence="1 4" key="2">
    <citation type="submission" date="2021-06" db="EMBL/GenBank/DDBJ databases">
        <title>Microbial metabolic specificity influences pelagic lipid remineralization.</title>
        <authorList>
            <person name="Behrendt L."/>
            <person name="Hunter J.E."/>
            <person name="Alcolombri U."/>
            <person name="Smriga S."/>
            <person name="Mincer T."/>
            <person name="Lowenstein D.P."/>
            <person name="Peaudecerf F.J."/>
            <person name="Fernandez V.I."/>
            <person name="Fredricks H."/>
            <person name="Almblad H."/>
            <person name="Harrison J.J."/>
            <person name="Stocker R."/>
            <person name="Van Mooy B.A.S."/>
        </authorList>
    </citation>
    <scope>NUCLEOTIDE SEQUENCE [LARGE SCALE GENOMIC DNA]</scope>
    <source>
        <strain evidence="1 4">A252</strain>
    </source>
</reference>
<proteinExistence type="predicted"/>
<dbReference type="AlphaFoldDB" id="A0A365Q100"/>
<organism evidence="2 3">
    <name type="scientific">Stutzerimonas zhaodongensis</name>
    <dbReference type="NCBI Taxonomy" id="1176257"/>
    <lineage>
        <taxon>Bacteria</taxon>
        <taxon>Pseudomonadati</taxon>
        <taxon>Pseudomonadota</taxon>
        <taxon>Gammaproteobacteria</taxon>
        <taxon>Pseudomonadales</taxon>
        <taxon>Pseudomonadaceae</taxon>
        <taxon>Stutzerimonas</taxon>
    </lineage>
</organism>